<evidence type="ECO:0000313" key="3">
    <source>
        <dbReference type="Proteomes" id="UP000479293"/>
    </source>
</evidence>
<dbReference type="InterPro" id="IPR036388">
    <property type="entry name" value="WH-like_DNA-bd_sf"/>
</dbReference>
<comment type="caution">
    <text evidence="2">The sequence shown here is derived from an EMBL/GenBank/DDBJ whole genome shotgun (WGS) entry which is preliminary data.</text>
</comment>
<keyword evidence="3" id="KW-1185">Reference proteome</keyword>
<evidence type="ECO:0000313" key="2">
    <source>
        <dbReference type="EMBL" id="MPR32847.1"/>
    </source>
</evidence>
<evidence type="ECO:0000259" key="1">
    <source>
        <dbReference type="SMART" id="SM00347"/>
    </source>
</evidence>
<dbReference type="Proteomes" id="UP000479293">
    <property type="component" value="Unassembled WGS sequence"/>
</dbReference>
<organism evidence="2 3">
    <name type="scientific">Salmonirosea aquatica</name>
    <dbReference type="NCBI Taxonomy" id="2654236"/>
    <lineage>
        <taxon>Bacteria</taxon>
        <taxon>Pseudomonadati</taxon>
        <taxon>Bacteroidota</taxon>
        <taxon>Cytophagia</taxon>
        <taxon>Cytophagales</taxon>
        <taxon>Spirosomataceae</taxon>
        <taxon>Salmonirosea</taxon>
    </lineage>
</organism>
<dbReference type="AlphaFoldDB" id="A0A7C9FBP6"/>
<feature type="domain" description="HTH marR-type" evidence="1">
    <location>
        <begin position="30"/>
        <end position="124"/>
    </location>
</feature>
<name>A0A7C9FBP6_9BACT</name>
<dbReference type="InterPro" id="IPR000835">
    <property type="entry name" value="HTH_MarR-typ"/>
</dbReference>
<gene>
    <name evidence="2" type="ORF">GBK04_05620</name>
</gene>
<sequence length="139" mass="15974">MKNSKMSQKRLPIGYWLKRTDTLLTEGIDAVQAEFGLNRTQWQILHTIAENPALEKEALAEVMKPFVSENQLVAYLDILIERGTVTGQERFYLTEKGQQLHAECLDKQKEFREKAMLGVSKEAYEQTLSTLEKIVENLS</sequence>
<dbReference type="RefSeq" id="WP_152757640.1">
    <property type="nucleotide sequence ID" value="NZ_WHLY01000002.1"/>
</dbReference>
<dbReference type="SUPFAM" id="SSF46785">
    <property type="entry name" value="Winged helix' DNA-binding domain"/>
    <property type="match status" value="1"/>
</dbReference>
<dbReference type="EMBL" id="WHLY01000002">
    <property type="protein sequence ID" value="MPR32847.1"/>
    <property type="molecule type" value="Genomic_DNA"/>
</dbReference>
<dbReference type="GO" id="GO:0003700">
    <property type="term" value="F:DNA-binding transcription factor activity"/>
    <property type="evidence" value="ECO:0007669"/>
    <property type="project" value="InterPro"/>
</dbReference>
<dbReference type="InterPro" id="IPR036390">
    <property type="entry name" value="WH_DNA-bd_sf"/>
</dbReference>
<proteinExistence type="predicted"/>
<protein>
    <recommendedName>
        <fullName evidence="1">HTH marR-type domain-containing protein</fullName>
    </recommendedName>
</protein>
<dbReference type="SMART" id="SM00347">
    <property type="entry name" value="HTH_MARR"/>
    <property type="match status" value="1"/>
</dbReference>
<dbReference type="Gene3D" id="1.10.10.10">
    <property type="entry name" value="Winged helix-like DNA-binding domain superfamily/Winged helix DNA-binding domain"/>
    <property type="match status" value="1"/>
</dbReference>
<reference evidence="2 3" key="1">
    <citation type="submission" date="2019-10" db="EMBL/GenBank/DDBJ databases">
        <title>Draft Genome Sequence of Cytophagaceae sp. SJW1-29.</title>
        <authorList>
            <person name="Choi A."/>
        </authorList>
    </citation>
    <scope>NUCLEOTIDE SEQUENCE [LARGE SCALE GENOMIC DNA]</scope>
    <source>
        <strain evidence="2 3">SJW1-29</strain>
    </source>
</reference>
<accession>A0A7C9FBP6</accession>